<evidence type="ECO:0000313" key="3">
    <source>
        <dbReference type="Proteomes" id="UP000078397"/>
    </source>
</evidence>
<dbReference type="Gene3D" id="3.40.640.10">
    <property type="entry name" value="Type I PLP-dependent aspartate aminotransferase-like (Major domain)"/>
    <property type="match status" value="1"/>
</dbReference>
<dbReference type="InterPro" id="IPR015421">
    <property type="entry name" value="PyrdxlP-dep_Trfase_major"/>
</dbReference>
<sequence>MDNIKDFPLDNWIREQSPNCKVAFHASCSKTLSINELCQLSATPGTEAFDRHLKLDYGPFEGSTKLRSRIAEMHSTPETPLTADNVIITPGSILANYLVLQTLCKKGDHIICQYPSYGQLYLLPRHHGVDITLWAMEEAQNWLPDVNKLAGMIRPNTKAIILNNPNNPIGTILSRNFLEKVVDVAKKSNIAVFCDEVFTPLFHTEDPAPPPVVSLGYDNSVSTGSLSKAYGLPGVRVGWVVSRNATLLRKILVARDYTTISVSQLDDSVAAYALSRDVCPNLLKRNLELCKESITVLDDFVRRNKRCRWTKPQGGGTGFIQIFDDDGQPVDDYEVGLQIVKEQGLLVVPCGFCFREEGTSDFKGYLRFPLGDPDVLREGLPLLEKFLNN</sequence>
<gene>
    <name evidence="2" type="ORF">VFPPC_15877</name>
</gene>
<protein>
    <submittedName>
        <fullName evidence="2">Aspartate aminotransferase</fullName>
    </submittedName>
</protein>
<dbReference type="Pfam" id="PF00155">
    <property type="entry name" value="Aminotran_1_2"/>
    <property type="match status" value="1"/>
</dbReference>
<dbReference type="GO" id="GO:0008483">
    <property type="term" value="F:transaminase activity"/>
    <property type="evidence" value="ECO:0007669"/>
    <property type="project" value="UniProtKB-KW"/>
</dbReference>
<organism evidence="2 3">
    <name type="scientific">Pochonia chlamydosporia 170</name>
    <dbReference type="NCBI Taxonomy" id="1380566"/>
    <lineage>
        <taxon>Eukaryota</taxon>
        <taxon>Fungi</taxon>
        <taxon>Dikarya</taxon>
        <taxon>Ascomycota</taxon>
        <taxon>Pezizomycotina</taxon>
        <taxon>Sordariomycetes</taxon>
        <taxon>Hypocreomycetidae</taxon>
        <taxon>Hypocreales</taxon>
        <taxon>Clavicipitaceae</taxon>
        <taxon>Pochonia</taxon>
    </lineage>
</organism>
<proteinExistence type="predicted"/>
<feature type="domain" description="Aminotransferase class I/classII large" evidence="1">
    <location>
        <begin position="51"/>
        <end position="349"/>
    </location>
</feature>
<keyword evidence="2" id="KW-0032">Aminotransferase</keyword>
<dbReference type="EMBL" id="LSBJ02000003">
    <property type="protein sequence ID" value="OAQ68770.2"/>
    <property type="molecule type" value="Genomic_DNA"/>
</dbReference>
<dbReference type="InterPro" id="IPR015424">
    <property type="entry name" value="PyrdxlP-dep_Trfase"/>
</dbReference>
<dbReference type="AlphaFoldDB" id="A0A179FU91"/>
<accession>A0A179FU91</accession>
<dbReference type="SUPFAM" id="SSF53383">
    <property type="entry name" value="PLP-dependent transferases"/>
    <property type="match status" value="1"/>
</dbReference>
<reference evidence="2 3" key="1">
    <citation type="journal article" date="2016" name="PLoS Pathog.">
        <title>Biosynthesis of antibiotic leucinostatins in bio-control fungus Purpureocillium lilacinum and their inhibition on phytophthora revealed by genome mining.</title>
        <authorList>
            <person name="Wang G."/>
            <person name="Liu Z."/>
            <person name="Lin R."/>
            <person name="Li E."/>
            <person name="Mao Z."/>
            <person name="Ling J."/>
            <person name="Yang Y."/>
            <person name="Yin W.B."/>
            <person name="Xie B."/>
        </authorList>
    </citation>
    <scope>NUCLEOTIDE SEQUENCE [LARGE SCALE GENOMIC DNA]</scope>
    <source>
        <strain evidence="2">170</strain>
    </source>
</reference>
<evidence type="ECO:0000313" key="2">
    <source>
        <dbReference type="EMBL" id="OAQ68770.2"/>
    </source>
</evidence>
<comment type="caution">
    <text evidence="2">The sequence shown here is derived from an EMBL/GenBank/DDBJ whole genome shotgun (WGS) entry which is preliminary data.</text>
</comment>
<dbReference type="PANTHER" id="PTHR43510:SF1">
    <property type="entry name" value="AMINOTRANSFERASE FUNCTION, HYPOTHETICAL (EUROFUNG)"/>
    <property type="match status" value="1"/>
</dbReference>
<dbReference type="Gene3D" id="3.90.1150.10">
    <property type="entry name" value="Aspartate Aminotransferase, domain 1"/>
    <property type="match status" value="1"/>
</dbReference>
<keyword evidence="2" id="KW-0808">Transferase</keyword>
<dbReference type="GO" id="GO:0030170">
    <property type="term" value="F:pyridoxal phosphate binding"/>
    <property type="evidence" value="ECO:0007669"/>
    <property type="project" value="InterPro"/>
</dbReference>
<dbReference type="Proteomes" id="UP000078397">
    <property type="component" value="Unassembled WGS sequence"/>
</dbReference>
<dbReference type="InterPro" id="IPR004839">
    <property type="entry name" value="Aminotransferase_I/II_large"/>
</dbReference>
<dbReference type="PANTHER" id="PTHR43510">
    <property type="entry name" value="AMINOTRANSFERASE FUNCTION, HYPOTHETICAL (EUROFUNG)"/>
    <property type="match status" value="1"/>
</dbReference>
<evidence type="ECO:0000259" key="1">
    <source>
        <dbReference type="Pfam" id="PF00155"/>
    </source>
</evidence>
<name>A0A179FU91_METCM</name>
<dbReference type="KEGG" id="pchm:VFPPC_15877"/>
<dbReference type="STRING" id="1380566.A0A179FU91"/>
<dbReference type="CDD" id="cd00609">
    <property type="entry name" value="AAT_like"/>
    <property type="match status" value="1"/>
</dbReference>
<dbReference type="PRINTS" id="PR00753">
    <property type="entry name" value="ACCSYNTHASE"/>
</dbReference>
<dbReference type="RefSeq" id="XP_022284502.1">
    <property type="nucleotide sequence ID" value="XM_022428984.1"/>
</dbReference>
<dbReference type="InterPro" id="IPR015422">
    <property type="entry name" value="PyrdxlP-dep_Trfase_small"/>
</dbReference>
<keyword evidence="3" id="KW-1185">Reference proteome</keyword>
<dbReference type="GeneID" id="28857624"/>
<dbReference type="OrthoDB" id="7042322at2759"/>